<feature type="compositionally biased region" description="Gly residues" evidence="1">
    <location>
        <begin position="298"/>
        <end position="309"/>
    </location>
</feature>
<feature type="compositionally biased region" description="Polar residues" evidence="1">
    <location>
        <begin position="49"/>
        <end position="74"/>
    </location>
</feature>
<evidence type="ECO:0000313" key="3">
    <source>
        <dbReference type="Proteomes" id="UP000509510"/>
    </source>
</evidence>
<feature type="compositionally biased region" description="Polar residues" evidence="1">
    <location>
        <begin position="222"/>
        <end position="245"/>
    </location>
</feature>
<feature type="compositionally biased region" description="Low complexity" evidence="1">
    <location>
        <begin position="11"/>
        <end position="25"/>
    </location>
</feature>
<dbReference type="AlphaFoldDB" id="A0A7H8R3H1"/>
<feature type="region of interest" description="Disordered" evidence="1">
    <location>
        <begin position="583"/>
        <end position="706"/>
    </location>
</feature>
<feature type="compositionally biased region" description="Pro residues" evidence="1">
    <location>
        <begin position="678"/>
        <end position="698"/>
    </location>
</feature>
<feature type="compositionally biased region" description="Pro residues" evidence="1">
    <location>
        <begin position="609"/>
        <end position="623"/>
    </location>
</feature>
<proteinExistence type="predicted"/>
<feature type="compositionally biased region" description="Polar residues" evidence="1">
    <location>
        <begin position="264"/>
        <end position="274"/>
    </location>
</feature>
<feature type="compositionally biased region" description="Low complexity" evidence="1">
    <location>
        <begin position="598"/>
        <end position="608"/>
    </location>
</feature>
<feature type="compositionally biased region" description="Polar residues" evidence="1">
    <location>
        <begin position="627"/>
        <end position="636"/>
    </location>
</feature>
<feature type="compositionally biased region" description="Basic and acidic residues" evidence="1">
    <location>
        <begin position="1"/>
        <end position="10"/>
    </location>
</feature>
<dbReference type="OrthoDB" id="4188028at2759"/>
<feature type="region of interest" description="Disordered" evidence="1">
    <location>
        <begin position="468"/>
        <end position="500"/>
    </location>
</feature>
<dbReference type="EMBL" id="CP055901">
    <property type="protein sequence ID" value="QKX60852.1"/>
    <property type="molecule type" value="Genomic_DNA"/>
</dbReference>
<feature type="region of interest" description="Disordered" evidence="1">
    <location>
        <begin position="1"/>
        <end position="353"/>
    </location>
</feature>
<reference evidence="3" key="1">
    <citation type="submission" date="2020-06" db="EMBL/GenBank/DDBJ databases">
        <title>A chromosome-scale genome assembly of Talaromyces rugulosus W13939.</title>
        <authorList>
            <person name="Wang B."/>
            <person name="Guo L."/>
            <person name="Ye K."/>
            <person name="Wang L."/>
        </authorList>
    </citation>
    <scope>NUCLEOTIDE SEQUENCE [LARGE SCALE GENOMIC DNA]</scope>
    <source>
        <strain evidence="3">W13939</strain>
    </source>
</reference>
<dbReference type="KEGG" id="trg:TRUGW13939_07998"/>
<feature type="compositionally biased region" description="Basic and acidic residues" evidence="1">
    <location>
        <begin position="185"/>
        <end position="195"/>
    </location>
</feature>
<feature type="compositionally biased region" description="Basic residues" evidence="1">
    <location>
        <begin position="278"/>
        <end position="297"/>
    </location>
</feature>
<evidence type="ECO:0000256" key="1">
    <source>
        <dbReference type="SAM" id="MobiDB-lite"/>
    </source>
</evidence>
<feature type="compositionally biased region" description="Low complexity" evidence="1">
    <location>
        <begin position="155"/>
        <end position="173"/>
    </location>
</feature>
<gene>
    <name evidence="2" type="ORF">TRUGW13939_07998</name>
</gene>
<dbReference type="GeneID" id="55995487"/>
<feature type="compositionally biased region" description="Polar residues" evidence="1">
    <location>
        <begin position="112"/>
        <end position="147"/>
    </location>
</feature>
<organism evidence="2 3">
    <name type="scientific">Talaromyces rugulosus</name>
    <name type="common">Penicillium rugulosum</name>
    <dbReference type="NCBI Taxonomy" id="121627"/>
    <lineage>
        <taxon>Eukaryota</taxon>
        <taxon>Fungi</taxon>
        <taxon>Dikarya</taxon>
        <taxon>Ascomycota</taxon>
        <taxon>Pezizomycotina</taxon>
        <taxon>Eurotiomycetes</taxon>
        <taxon>Eurotiomycetidae</taxon>
        <taxon>Eurotiales</taxon>
        <taxon>Trichocomaceae</taxon>
        <taxon>Talaromyces</taxon>
        <taxon>Talaromyces sect. Islandici</taxon>
    </lineage>
</organism>
<accession>A0A7H8R3H1</accession>
<feature type="compositionally biased region" description="Pro residues" evidence="1">
    <location>
        <begin position="587"/>
        <end position="597"/>
    </location>
</feature>
<protein>
    <submittedName>
        <fullName evidence="2">Uncharacterized protein</fullName>
    </submittedName>
</protein>
<sequence length="706" mass="76284">MAGTKRKADTSRSSSSQTTALSENSTQSQPRVATHGRGTRGSSRLAASDTPSAVSEDNVPSESTGITPRSTLATEEQEPRPKRLRLVFQAGKQKAPRYSTRSKAPTDPSPAKSPQLSRRQSVDGSSSQPASNTRRLTRQLSSKSSTFDFPEPKVAAEALATPTRKAAATATATSSPSKSLRGRKRPLEDASKEETTETESPPSVLKKPKLEDDEAGSRVSLDDSNTVDGSQNAKTDSPAPISQETPADEPTDFKATDNIDGSIANPTESGSTPNTRGRGGRGRSTGRARGYRGRGRGAARGGGATPRGSGRGRGRGGRGGGKTGKRGDDDSDFEQERSPSPVPASQKLLDRQKELKQSWKRLAATQRLVLNAIAGRTQTRLTRDKTAHRKAEEFEEVQEGLQAALEKRLESLGNEYRLRVEMAQRILEGQQQITKDRFEANATNAREELFYAARGDYMALVEGVQHAEDDEHTEPDVNRPEPAEVTDAETGSNYEPLYHDDFPYRRGYNSRFLREPSGAASYELGRNDWEEFLQRVKMKKISQEESAPPGPDSLDILLQAVNVVGQAVSSVDAGLSALADVASNAQPAPPQQQPLPPMQQQQPTQAATEPPPYLLPQPPPVRPVLPTSYNLPNPFTTGRGPPQLPPPPGVSFSRPGPNLNGFFQGPQPAQHQYQPGPASGPPPGPAPYYFPGHPPSRQPSPRHHPY</sequence>
<evidence type="ECO:0000313" key="2">
    <source>
        <dbReference type="EMBL" id="QKX60852.1"/>
    </source>
</evidence>
<name>A0A7H8R3H1_TALRU</name>
<dbReference type="RefSeq" id="XP_035347027.1">
    <property type="nucleotide sequence ID" value="XM_035491134.1"/>
</dbReference>
<feature type="compositionally biased region" description="Basic and acidic residues" evidence="1">
    <location>
        <begin position="468"/>
        <end position="482"/>
    </location>
</feature>
<keyword evidence="3" id="KW-1185">Reference proteome</keyword>
<dbReference type="Proteomes" id="UP000509510">
    <property type="component" value="Chromosome IV"/>
</dbReference>